<reference evidence="2 3" key="1">
    <citation type="journal article" date="2016" name="Nat. Commun.">
        <title>Thousands of microbial genomes shed light on interconnected biogeochemical processes in an aquifer system.</title>
        <authorList>
            <person name="Anantharaman K."/>
            <person name="Brown C.T."/>
            <person name="Hug L.A."/>
            <person name="Sharon I."/>
            <person name="Castelle C.J."/>
            <person name="Probst A.J."/>
            <person name="Thomas B.C."/>
            <person name="Singh A."/>
            <person name="Wilkins M.J."/>
            <person name="Karaoz U."/>
            <person name="Brodie E.L."/>
            <person name="Williams K.H."/>
            <person name="Hubbard S.S."/>
            <person name="Banfield J.F."/>
        </authorList>
    </citation>
    <scope>NUCLEOTIDE SEQUENCE [LARGE SCALE GENOMIC DNA]</scope>
</reference>
<dbReference type="AlphaFoldDB" id="A0A1F6V3P0"/>
<accession>A0A1F6V3P0</accession>
<dbReference type="EMBL" id="MFSP01000138">
    <property type="protein sequence ID" value="OGI64300.1"/>
    <property type="molecule type" value="Genomic_DNA"/>
</dbReference>
<dbReference type="InterPro" id="IPR029058">
    <property type="entry name" value="AB_hydrolase_fold"/>
</dbReference>
<sequence>MNASGWQPDRLLPGFESLELPFPDDYDGSVSATLVRLPPPPGAATAVLYVHGFIDYFFQRHLAERFSEEGFAFYALDLRKHGRSLRSDQHPNFCKSIKEYYADLTKALEVINQPTVLLGHSTGGLVCALYTHEGELRGRVKALWLNSPFFEFNVPRNRRALLSIGAILGRVFPFLNDRNAVDPAYPKSIHKNYAGEWDFDLRLKPIEGVPAYHGWVAAIRRAQAQVHSGLSISCPVLTMHSDEADIVLNWRHIARWSRGLGKDVTTRSFPGGFHDLTLSPRGIRDAVFASLFAWLRRAAESRVA</sequence>
<name>A0A1F6V3P0_9PROT</name>
<comment type="caution">
    <text evidence="2">The sequence shown here is derived from an EMBL/GenBank/DDBJ whole genome shotgun (WGS) entry which is preliminary data.</text>
</comment>
<proteinExistence type="predicted"/>
<dbReference type="Proteomes" id="UP000179076">
    <property type="component" value="Unassembled WGS sequence"/>
</dbReference>
<protein>
    <recommendedName>
        <fullName evidence="1">Serine aminopeptidase S33 domain-containing protein</fullName>
    </recommendedName>
</protein>
<dbReference type="InterPro" id="IPR051044">
    <property type="entry name" value="MAG_DAG_Lipase"/>
</dbReference>
<dbReference type="Gene3D" id="3.40.50.1820">
    <property type="entry name" value="alpha/beta hydrolase"/>
    <property type="match status" value="1"/>
</dbReference>
<dbReference type="InterPro" id="IPR022742">
    <property type="entry name" value="Hydrolase_4"/>
</dbReference>
<gene>
    <name evidence="2" type="ORF">A2W18_06860</name>
</gene>
<dbReference type="Pfam" id="PF12146">
    <property type="entry name" value="Hydrolase_4"/>
    <property type="match status" value="1"/>
</dbReference>
<organism evidence="2 3">
    <name type="scientific">Candidatus Muproteobacteria bacterium RBG_16_60_9</name>
    <dbReference type="NCBI Taxonomy" id="1817755"/>
    <lineage>
        <taxon>Bacteria</taxon>
        <taxon>Pseudomonadati</taxon>
        <taxon>Pseudomonadota</taxon>
        <taxon>Candidatus Muproteobacteria</taxon>
    </lineage>
</organism>
<evidence type="ECO:0000313" key="3">
    <source>
        <dbReference type="Proteomes" id="UP000179076"/>
    </source>
</evidence>
<evidence type="ECO:0000259" key="1">
    <source>
        <dbReference type="Pfam" id="PF12146"/>
    </source>
</evidence>
<dbReference type="PANTHER" id="PTHR11614">
    <property type="entry name" value="PHOSPHOLIPASE-RELATED"/>
    <property type="match status" value="1"/>
</dbReference>
<evidence type="ECO:0000313" key="2">
    <source>
        <dbReference type="EMBL" id="OGI64300.1"/>
    </source>
</evidence>
<feature type="domain" description="Serine aminopeptidase S33" evidence="1">
    <location>
        <begin position="45"/>
        <end position="277"/>
    </location>
</feature>
<dbReference type="SUPFAM" id="SSF53474">
    <property type="entry name" value="alpha/beta-Hydrolases"/>
    <property type="match status" value="1"/>
</dbReference>